<evidence type="ECO:0000313" key="1">
    <source>
        <dbReference type="EMBL" id="KAJ8618223.1"/>
    </source>
</evidence>
<proteinExistence type="predicted"/>
<gene>
    <name evidence="1" type="ORF">MRB53_014409</name>
</gene>
<protein>
    <submittedName>
        <fullName evidence="1">Uncharacterized protein</fullName>
    </submittedName>
</protein>
<dbReference type="Proteomes" id="UP001234297">
    <property type="component" value="Chromosome 4"/>
</dbReference>
<reference evidence="1 2" key="1">
    <citation type="journal article" date="2022" name="Hortic Res">
        <title>A haplotype resolved chromosomal level avocado genome allows analysis of novel avocado genes.</title>
        <authorList>
            <person name="Nath O."/>
            <person name="Fletcher S.J."/>
            <person name="Hayward A."/>
            <person name="Shaw L.M."/>
            <person name="Masouleh A.K."/>
            <person name="Furtado A."/>
            <person name="Henry R.J."/>
            <person name="Mitter N."/>
        </authorList>
    </citation>
    <scope>NUCLEOTIDE SEQUENCE [LARGE SCALE GENOMIC DNA]</scope>
    <source>
        <strain evidence="2">cv. Hass</strain>
    </source>
</reference>
<name>A0ACC2KBD4_PERAE</name>
<organism evidence="1 2">
    <name type="scientific">Persea americana</name>
    <name type="common">Avocado</name>
    <dbReference type="NCBI Taxonomy" id="3435"/>
    <lineage>
        <taxon>Eukaryota</taxon>
        <taxon>Viridiplantae</taxon>
        <taxon>Streptophyta</taxon>
        <taxon>Embryophyta</taxon>
        <taxon>Tracheophyta</taxon>
        <taxon>Spermatophyta</taxon>
        <taxon>Magnoliopsida</taxon>
        <taxon>Magnoliidae</taxon>
        <taxon>Laurales</taxon>
        <taxon>Lauraceae</taxon>
        <taxon>Persea</taxon>
    </lineage>
</organism>
<accession>A0ACC2KBD4</accession>
<comment type="caution">
    <text evidence="1">The sequence shown here is derived from an EMBL/GenBank/DDBJ whole genome shotgun (WGS) entry which is preliminary data.</text>
</comment>
<sequence length="113" mass="13025">MAVRVKALRKVTRNHKATSTTNAGKPNAKPTKEYTSSEDEHVKPQQKKMLQLLSIHLSEKDKQRQLCCRFIENRVTVDRAYEERDRRRTAAVADPAPCWSIHRPPTGEKERSS</sequence>
<evidence type="ECO:0000313" key="2">
    <source>
        <dbReference type="Proteomes" id="UP001234297"/>
    </source>
</evidence>
<dbReference type="EMBL" id="CM056812">
    <property type="protein sequence ID" value="KAJ8618223.1"/>
    <property type="molecule type" value="Genomic_DNA"/>
</dbReference>
<keyword evidence="2" id="KW-1185">Reference proteome</keyword>